<name>A0A0C9VS38_9AGAM</name>
<proteinExistence type="predicted"/>
<dbReference type="Proteomes" id="UP000053820">
    <property type="component" value="Unassembled WGS sequence"/>
</dbReference>
<dbReference type="HOGENOM" id="CLU_457864_0_0_1"/>
<gene>
    <name evidence="1" type="ORF">HYDPIDRAFT_116944</name>
</gene>
<evidence type="ECO:0000313" key="2">
    <source>
        <dbReference type="Proteomes" id="UP000053820"/>
    </source>
</evidence>
<protein>
    <recommendedName>
        <fullName evidence="3">F-box domain-containing protein</fullName>
    </recommendedName>
</protein>
<accession>A0A0C9VS38</accession>
<sequence>MDYIFHLGTRFDEDKGVQFPVLVSHVCKSWRRRALNAKTLWTSIDIKIDKASVLAPDCLFGKASAFALRSRRSPLHFRMKVDCPDFHLLPPSNQCAITSLIRSGIKFIAVEQERVKTLKVITDVESVCDLITSGLIPGSLPLLEKWHVSYGKEDVCFGARQGVPNRDRAIFHSTIGFPVVQGLAGDTLLPQLREIKLSGADPLFYKWAIGSLTSLTLDCLAPGDRPRIWEFRIALMLSGNSLETLKLRGSLPVRWNVEQMPPIVLPKLRQLRLGFAVQEEALDFLLVLQMPSLNSLDLCDLTRTENAIRCRALEHAGYSRDLPGLISIPDLEPNYHFDSAFMLHSVCTQRPTLMAQIESLTLTNLRLLHTAQEWGPDVLTDSIAPPHILPVRLMLTMKSLKTLVLDDPDYVFLQSLNQRVLISGSERNAKPSYTYPGSQISSLVLVNTKYSHLMEFLNDRTAIARHLARHPEFSETLPVFDRLDFTLEAGDVGACTKEFRAGRVEGPTIAKTTYYVCSGSPLHPAVYRSDTGFFVPSSFPHHFALA</sequence>
<keyword evidence="2" id="KW-1185">Reference proteome</keyword>
<reference evidence="1 2" key="1">
    <citation type="submission" date="2014-04" db="EMBL/GenBank/DDBJ databases">
        <title>Evolutionary Origins and Diversification of the Mycorrhizal Mutualists.</title>
        <authorList>
            <consortium name="DOE Joint Genome Institute"/>
            <consortium name="Mycorrhizal Genomics Consortium"/>
            <person name="Kohler A."/>
            <person name="Kuo A."/>
            <person name="Nagy L.G."/>
            <person name="Floudas D."/>
            <person name="Copeland A."/>
            <person name="Barry K.W."/>
            <person name="Cichocki N."/>
            <person name="Veneault-Fourrey C."/>
            <person name="LaButti K."/>
            <person name="Lindquist E.A."/>
            <person name="Lipzen A."/>
            <person name="Lundell T."/>
            <person name="Morin E."/>
            <person name="Murat C."/>
            <person name="Riley R."/>
            <person name="Ohm R."/>
            <person name="Sun H."/>
            <person name="Tunlid A."/>
            <person name="Henrissat B."/>
            <person name="Grigoriev I.V."/>
            <person name="Hibbett D.S."/>
            <person name="Martin F."/>
        </authorList>
    </citation>
    <scope>NUCLEOTIDE SEQUENCE [LARGE SCALE GENOMIC DNA]</scope>
    <source>
        <strain evidence="1 2">MD-312</strain>
    </source>
</reference>
<dbReference type="EMBL" id="KN839870">
    <property type="protein sequence ID" value="KIJ60645.1"/>
    <property type="molecule type" value="Genomic_DNA"/>
</dbReference>
<organism evidence="1 2">
    <name type="scientific">Hydnomerulius pinastri MD-312</name>
    <dbReference type="NCBI Taxonomy" id="994086"/>
    <lineage>
        <taxon>Eukaryota</taxon>
        <taxon>Fungi</taxon>
        <taxon>Dikarya</taxon>
        <taxon>Basidiomycota</taxon>
        <taxon>Agaricomycotina</taxon>
        <taxon>Agaricomycetes</taxon>
        <taxon>Agaricomycetidae</taxon>
        <taxon>Boletales</taxon>
        <taxon>Boletales incertae sedis</taxon>
        <taxon>Leucogyrophana</taxon>
    </lineage>
</organism>
<evidence type="ECO:0000313" key="1">
    <source>
        <dbReference type="EMBL" id="KIJ60645.1"/>
    </source>
</evidence>
<dbReference type="AlphaFoldDB" id="A0A0C9VS38"/>
<dbReference type="OrthoDB" id="3252356at2759"/>
<evidence type="ECO:0008006" key="3">
    <source>
        <dbReference type="Google" id="ProtNLM"/>
    </source>
</evidence>